<protein>
    <recommendedName>
        <fullName evidence="4">Small integral membrane protein</fullName>
    </recommendedName>
</protein>
<dbReference type="Proteomes" id="UP000253606">
    <property type="component" value="Chromosome"/>
</dbReference>
<keyword evidence="1" id="KW-0812">Transmembrane</keyword>
<evidence type="ECO:0000256" key="1">
    <source>
        <dbReference type="SAM" id="Phobius"/>
    </source>
</evidence>
<feature type="transmembrane region" description="Helical" evidence="1">
    <location>
        <begin position="7"/>
        <end position="26"/>
    </location>
</feature>
<keyword evidence="3" id="KW-1185">Reference proteome</keyword>
<evidence type="ECO:0000313" key="3">
    <source>
        <dbReference type="Proteomes" id="UP000253606"/>
    </source>
</evidence>
<feature type="transmembrane region" description="Helical" evidence="1">
    <location>
        <begin position="100"/>
        <end position="121"/>
    </location>
</feature>
<dbReference type="AlphaFoldDB" id="A0A2Z5G7L1"/>
<sequence>MTIRIAKILLIFALAVFYSIVVFNNLTDYNSNYLFVYHVLKMDSTFPGNHGMWRAVHSTMVYRSFYDSIISWEALTAFLGWAGGALLLRKLGAPAAAFNLAKRISVIALTLSLLMWFVAFLTIGAEWFLMWQSKTWDGQEAAFRMFTVVGIILMFLVMPDVEGQA</sequence>
<gene>
    <name evidence="2" type="ORF">ACPOL_5446</name>
</gene>
<reference evidence="2 3" key="1">
    <citation type="journal article" date="2018" name="Front. Microbiol.">
        <title>Hydrolytic Capabilities as a Key to Environmental Success: Chitinolytic and Cellulolytic Acidobacteria From Acidic Sub-arctic Soils and Boreal Peatlands.</title>
        <authorList>
            <person name="Belova S.E."/>
            <person name="Ravin N.V."/>
            <person name="Pankratov T.A."/>
            <person name="Rakitin A.L."/>
            <person name="Ivanova A.A."/>
            <person name="Beletsky A.V."/>
            <person name="Mardanov A.V."/>
            <person name="Sinninghe Damste J.S."/>
            <person name="Dedysh S.N."/>
        </authorList>
    </citation>
    <scope>NUCLEOTIDE SEQUENCE [LARGE SCALE GENOMIC DNA]</scope>
    <source>
        <strain evidence="2 3">SBC82</strain>
    </source>
</reference>
<dbReference type="EMBL" id="CP030840">
    <property type="protein sequence ID" value="AXC14694.1"/>
    <property type="molecule type" value="Genomic_DNA"/>
</dbReference>
<accession>A0A2Z5G7L1</accession>
<feature type="transmembrane region" description="Helical" evidence="1">
    <location>
        <begin position="69"/>
        <end position="88"/>
    </location>
</feature>
<dbReference type="OrthoDB" id="7618855at2"/>
<proteinExistence type="predicted"/>
<evidence type="ECO:0000313" key="2">
    <source>
        <dbReference type="EMBL" id="AXC14694.1"/>
    </source>
</evidence>
<dbReference type="KEGG" id="abas:ACPOL_5446"/>
<dbReference type="RefSeq" id="WP_114209417.1">
    <property type="nucleotide sequence ID" value="NZ_CP030840.1"/>
</dbReference>
<organism evidence="2 3">
    <name type="scientific">Acidisarcina polymorpha</name>
    <dbReference type="NCBI Taxonomy" id="2211140"/>
    <lineage>
        <taxon>Bacteria</taxon>
        <taxon>Pseudomonadati</taxon>
        <taxon>Acidobacteriota</taxon>
        <taxon>Terriglobia</taxon>
        <taxon>Terriglobales</taxon>
        <taxon>Acidobacteriaceae</taxon>
        <taxon>Acidisarcina</taxon>
    </lineage>
</organism>
<evidence type="ECO:0008006" key="4">
    <source>
        <dbReference type="Google" id="ProtNLM"/>
    </source>
</evidence>
<dbReference type="Pfam" id="PF09933">
    <property type="entry name" value="DUF2165"/>
    <property type="match status" value="1"/>
</dbReference>
<keyword evidence="1" id="KW-1133">Transmembrane helix</keyword>
<keyword evidence="1" id="KW-0472">Membrane</keyword>
<dbReference type="InterPro" id="IPR018681">
    <property type="entry name" value="DUF2165_transmembrane"/>
</dbReference>
<name>A0A2Z5G7L1_9BACT</name>
<feature type="transmembrane region" description="Helical" evidence="1">
    <location>
        <begin position="141"/>
        <end position="158"/>
    </location>
</feature>